<evidence type="ECO:0000256" key="4">
    <source>
        <dbReference type="ARBA" id="ARBA00022833"/>
    </source>
</evidence>
<keyword evidence="2" id="KW-0479">Metal-binding</keyword>
<dbReference type="RefSeq" id="WP_103313012.1">
    <property type="nucleotide sequence ID" value="NZ_PPPD01000001.1"/>
</dbReference>
<dbReference type="InterPro" id="IPR001279">
    <property type="entry name" value="Metallo-B-lactamas"/>
</dbReference>
<dbReference type="GO" id="GO:0016787">
    <property type="term" value="F:hydrolase activity"/>
    <property type="evidence" value="ECO:0007669"/>
    <property type="project" value="UniProtKB-KW"/>
</dbReference>
<comment type="caution">
    <text evidence="6">The sequence shown here is derived from an EMBL/GenBank/DDBJ whole genome shotgun (WGS) entry which is preliminary data.</text>
</comment>
<evidence type="ECO:0000256" key="1">
    <source>
        <dbReference type="ARBA" id="ARBA00007749"/>
    </source>
</evidence>
<name>A0A2K3V1B4_9DEIO</name>
<keyword evidence="3 6" id="KW-0378">Hydrolase</keyword>
<evidence type="ECO:0000256" key="2">
    <source>
        <dbReference type="ARBA" id="ARBA00022723"/>
    </source>
</evidence>
<evidence type="ECO:0000313" key="7">
    <source>
        <dbReference type="Proteomes" id="UP000236379"/>
    </source>
</evidence>
<dbReference type="InterPro" id="IPR051013">
    <property type="entry name" value="MBL_superfamily_lactonases"/>
</dbReference>
<gene>
    <name evidence="6" type="ORF">CVO96_15570</name>
</gene>
<dbReference type="Pfam" id="PF00753">
    <property type="entry name" value="Lactamase_B"/>
    <property type="match status" value="1"/>
</dbReference>
<comment type="similarity">
    <text evidence="1">Belongs to the metallo-beta-lactamase superfamily.</text>
</comment>
<dbReference type="SMART" id="SM00849">
    <property type="entry name" value="Lactamase_B"/>
    <property type="match status" value="1"/>
</dbReference>
<dbReference type="OrthoDB" id="9802897at2"/>
<sequence>MSWSQQRQVGQVTVTSLTDGQFRLDGGAMFGSVPKTLWERAAPADALNRIRLRINPLLIQLGGENILVESGFWDSGGEKFETIYALERDESVFRGLEGLGLSPEDIHLVINTHLHFDHAGRNVTALGEPTFPHARYVVRERELHDARHTHERSRASYVPETFEPIAAAGLFDLVDGEHELRPGLSVLPLPGHTLGQQGVVLRSGGQTLVYVADLIPTLAHAPLPYIMGYDLYPVTTLETRRRWLGEWFEEGALLCTPHDPDAPFARLQPGPKGGLVAVPDVISTPGPGAPVAEPEE</sequence>
<organism evidence="6 7">
    <name type="scientific">Deinococcus koreensis</name>
    <dbReference type="NCBI Taxonomy" id="2054903"/>
    <lineage>
        <taxon>Bacteria</taxon>
        <taxon>Thermotogati</taxon>
        <taxon>Deinococcota</taxon>
        <taxon>Deinococci</taxon>
        <taxon>Deinococcales</taxon>
        <taxon>Deinococcaceae</taxon>
        <taxon>Deinococcus</taxon>
    </lineage>
</organism>
<dbReference type="InterPro" id="IPR036866">
    <property type="entry name" value="RibonucZ/Hydroxyglut_hydro"/>
</dbReference>
<proteinExistence type="inferred from homology"/>
<dbReference type="GO" id="GO:0046872">
    <property type="term" value="F:metal ion binding"/>
    <property type="evidence" value="ECO:0007669"/>
    <property type="project" value="UniProtKB-KW"/>
</dbReference>
<accession>A0A2K3V1B4</accession>
<dbReference type="AlphaFoldDB" id="A0A2K3V1B4"/>
<keyword evidence="7" id="KW-1185">Reference proteome</keyword>
<evidence type="ECO:0000313" key="6">
    <source>
        <dbReference type="EMBL" id="PNY82580.1"/>
    </source>
</evidence>
<dbReference type="Gene3D" id="3.60.15.10">
    <property type="entry name" value="Ribonuclease Z/Hydroxyacylglutathione hydrolase-like"/>
    <property type="match status" value="1"/>
</dbReference>
<reference evidence="6 7" key="1">
    <citation type="submission" date="2018-01" db="EMBL/GenBank/DDBJ databases">
        <title>Deinococcus koreensis sp. nov., a radiation-resistant bacterium isolated from river water.</title>
        <authorList>
            <person name="Choi A."/>
        </authorList>
    </citation>
    <scope>NUCLEOTIDE SEQUENCE [LARGE SCALE GENOMIC DNA]</scope>
    <source>
        <strain evidence="6 7">SJW1-2</strain>
    </source>
</reference>
<feature type="domain" description="Metallo-beta-lactamase" evidence="5">
    <location>
        <begin position="53"/>
        <end position="258"/>
    </location>
</feature>
<evidence type="ECO:0000256" key="3">
    <source>
        <dbReference type="ARBA" id="ARBA00022801"/>
    </source>
</evidence>
<keyword evidence="4" id="KW-0862">Zinc</keyword>
<dbReference type="EMBL" id="PPPD01000001">
    <property type="protein sequence ID" value="PNY82580.1"/>
    <property type="molecule type" value="Genomic_DNA"/>
</dbReference>
<dbReference type="SUPFAM" id="SSF56281">
    <property type="entry name" value="Metallo-hydrolase/oxidoreductase"/>
    <property type="match status" value="1"/>
</dbReference>
<evidence type="ECO:0000259" key="5">
    <source>
        <dbReference type="SMART" id="SM00849"/>
    </source>
</evidence>
<protein>
    <submittedName>
        <fullName evidence="6">MBL fold metallo-hydrolase</fullName>
    </submittedName>
</protein>
<dbReference type="PANTHER" id="PTHR42978">
    <property type="entry name" value="QUORUM-QUENCHING LACTONASE YTNP-RELATED-RELATED"/>
    <property type="match status" value="1"/>
</dbReference>
<dbReference type="PANTHER" id="PTHR42978:SF6">
    <property type="entry name" value="QUORUM-QUENCHING LACTONASE YTNP-RELATED"/>
    <property type="match status" value="1"/>
</dbReference>
<dbReference type="Proteomes" id="UP000236379">
    <property type="component" value="Unassembled WGS sequence"/>
</dbReference>